<dbReference type="OrthoDB" id="7856991at2"/>
<name>B1Z8P0_METPB</name>
<dbReference type="InterPro" id="IPR008990">
    <property type="entry name" value="Elect_transpt_acc-like_dom_sf"/>
</dbReference>
<dbReference type="RefSeq" id="WP_012455627.1">
    <property type="nucleotide sequence ID" value="NC_010725.1"/>
</dbReference>
<feature type="domain" description="Nitrile hydratase beta subunit-like N-terminal" evidence="1">
    <location>
        <begin position="1"/>
        <end position="100"/>
    </location>
</feature>
<reference evidence="2" key="1">
    <citation type="submission" date="2008-04" db="EMBL/GenBank/DDBJ databases">
        <title>Complete sequence of chromosome of Methylobacterium populi BJ001.</title>
        <authorList>
            <consortium name="US DOE Joint Genome Institute"/>
            <person name="Copeland A."/>
            <person name="Lucas S."/>
            <person name="Lapidus A."/>
            <person name="Glavina del Rio T."/>
            <person name="Dalin E."/>
            <person name="Tice H."/>
            <person name="Bruce D."/>
            <person name="Goodwin L."/>
            <person name="Pitluck S."/>
            <person name="Chertkov O."/>
            <person name="Brettin T."/>
            <person name="Detter J.C."/>
            <person name="Han C."/>
            <person name="Kuske C.R."/>
            <person name="Schmutz J."/>
            <person name="Larimer F."/>
            <person name="Land M."/>
            <person name="Hauser L."/>
            <person name="Kyrpides N."/>
            <person name="Mikhailova N."/>
            <person name="Marx C."/>
            <person name="Richardson P."/>
        </authorList>
    </citation>
    <scope>NUCLEOTIDE SEQUENCE [LARGE SCALE GENOMIC DNA]</scope>
    <source>
        <strain evidence="2">BJ001</strain>
    </source>
</reference>
<accession>B1Z8P0</accession>
<organism evidence="2 3">
    <name type="scientific">Methylorubrum populi (strain ATCC BAA-705 / NCIMB 13946 / BJ001)</name>
    <name type="common">Methylobacterium populi</name>
    <dbReference type="NCBI Taxonomy" id="441620"/>
    <lineage>
        <taxon>Bacteria</taxon>
        <taxon>Pseudomonadati</taxon>
        <taxon>Pseudomonadota</taxon>
        <taxon>Alphaproteobacteria</taxon>
        <taxon>Hyphomicrobiales</taxon>
        <taxon>Methylobacteriaceae</taxon>
        <taxon>Methylorubrum</taxon>
    </lineage>
</organism>
<dbReference type="SUPFAM" id="SSF50090">
    <property type="entry name" value="Electron transport accessory proteins"/>
    <property type="match status" value="1"/>
</dbReference>
<dbReference type="AlphaFoldDB" id="B1Z8P0"/>
<dbReference type="Gene3D" id="1.10.472.20">
    <property type="entry name" value="Nitrile hydratase, beta subunit"/>
    <property type="match status" value="1"/>
</dbReference>
<dbReference type="Proteomes" id="UP000007136">
    <property type="component" value="Chromosome"/>
</dbReference>
<dbReference type="Pfam" id="PF21006">
    <property type="entry name" value="NHase_beta_N"/>
    <property type="match status" value="1"/>
</dbReference>
<dbReference type="eggNOG" id="ENOG50306BV">
    <property type="taxonomic scope" value="Bacteria"/>
</dbReference>
<evidence type="ECO:0000313" key="3">
    <source>
        <dbReference type="Proteomes" id="UP000007136"/>
    </source>
</evidence>
<dbReference type="EMBL" id="CP001029">
    <property type="protein sequence ID" value="ACB81920.1"/>
    <property type="molecule type" value="Genomic_DNA"/>
</dbReference>
<dbReference type="STRING" id="441620.Mpop_3785"/>
<sequence length="103" mass="11837">MRGYHDIGGSLSGPIPRTELPWLDWEKRVEAIRNLLGDSTRRVISLDEMRRGFESFGPEKYRTLSFYRRRLEAMIDILEEKGVLTRAELAAAVENSVQEPGET</sequence>
<dbReference type="HOGENOM" id="CLU_168994_0_0_5"/>
<dbReference type="InterPro" id="IPR042262">
    <property type="entry name" value="CN_hydtase_beta_C"/>
</dbReference>
<protein>
    <recommendedName>
        <fullName evidence="1">Nitrile hydratase beta subunit-like N-terminal domain-containing protein</fullName>
    </recommendedName>
</protein>
<proteinExistence type="predicted"/>
<evidence type="ECO:0000259" key="1">
    <source>
        <dbReference type="Pfam" id="PF21006"/>
    </source>
</evidence>
<gene>
    <name evidence="2" type="ordered locus">Mpop_3785</name>
</gene>
<dbReference type="KEGG" id="mpo:Mpop_3785"/>
<evidence type="ECO:0000313" key="2">
    <source>
        <dbReference type="EMBL" id="ACB81920.1"/>
    </source>
</evidence>
<dbReference type="InterPro" id="IPR049054">
    <property type="entry name" value="CN_hydtase_beta-like_N"/>
</dbReference>